<dbReference type="eggNOG" id="COG0304">
    <property type="taxonomic scope" value="Bacteria"/>
</dbReference>
<dbReference type="InterPro" id="IPR014031">
    <property type="entry name" value="Ketoacyl_synth_C"/>
</dbReference>
<reference evidence="3 4" key="1">
    <citation type="journal article" date="2014" name="Genome Announc.">
        <title>Draft Genome Sequence of the Antitrypanosomally Active Sponge-Associated Bacterium Actinokineospora sp. Strain EG49.</title>
        <authorList>
            <person name="Harjes J."/>
            <person name="Ryu T."/>
            <person name="Abdelmohsen U.R."/>
            <person name="Moitinho-Silva L."/>
            <person name="Horn H."/>
            <person name="Ravasi T."/>
            <person name="Hentschel U."/>
        </authorList>
    </citation>
    <scope>NUCLEOTIDE SEQUENCE [LARGE SCALE GENOMIC DNA]</scope>
    <source>
        <strain evidence="3 4">EG49</strain>
    </source>
</reference>
<dbReference type="STRING" id="909613.UO65_4836"/>
<feature type="domain" description="Beta-ketoacyl synthase C-terminal" evidence="2">
    <location>
        <begin position="6"/>
        <end position="94"/>
    </location>
</feature>
<sequence>MGSDRPSALRRTAKATPADAGVDAADVVFADAAGTPELDAAEVAAPAEVFGAGRASVTAPKTMTGRLHSGGTPLDVVAALLSIRDGGIPPSVNTTGTASAGGEEPADVGPDSLDTTFEELGHDSPALLETQGRIERVRAVAWLPGRDSSCWEESTREGGGARIPATVLREAG</sequence>
<dbReference type="AlphaFoldDB" id="W7IHM8"/>
<dbReference type="SUPFAM" id="SSF53901">
    <property type="entry name" value="Thiolase-like"/>
    <property type="match status" value="1"/>
</dbReference>
<accession>W7IHM8</accession>
<evidence type="ECO:0000259" key="2">
    <source>
        <dbReference type="Pfam" id="PF02801"/>
    </source>
</evidence>
<dbReference type="EMBL" id="AYXG01000184">
    <property type="protein sequence ID" value="EWC59833.1"/>
    <property type="molecule type" value="Genomic_DNA"/>
</dbReference>
<dbReference type="GO" id="GO:0016746">
    <property type="term" value="F:acyltransferase activity"/>
    <property type="evidence" value="ECO:0007669"/>
    <property type="project" value="InterPro"/>
</dbReference>
<dbReference type="Gene3D" id="3.40.47.10">
    <property type="match status" value="1"/>
</dbReference>
<dbReference type="Proteomes" id="UP000019277">
    <property type="component" value="Unassembled WGS sequence"/>
</dbReference>
<dbReference type="Pfam" id="PF02801">
    <property type="entry name" value="Ketoacyl-synt_C"/>
    <property type="match status" value="1"/>
</dbReference>
<protein>
    <submittedName>
        <fullName evidence="3">Polyketide chain length factor WhiE-CLF</fullName>
    </submittedName>
</protein>
<name>W7IHM8_9PSEU</name>
<dbReference type="PATRIC" id="fig|909613.9.peg.4834"/>
<comment type="caution">
    <text evidence="3">The sequence shown here is derived from an EMBL/GenBank/DDBJ whole genome shotgun (WGS) entry which is preliminary data.</text>
</comment>
<evidence type="ECO:0000313" key="3">
    <source>
        <dbReference type="EMBL" id="EWC59833.1"/>
    </source>
</evidence>
<keyword evidence="4" id="KW-1185">Reference proteome</keyword>
<gene>
    <name evidence="3" type="ORF">UO65_4836</name>
</gene>
<proteinExistence type="predicted"/>
<evidence type="ECO:0000256" key="1">
    <source>
        <dbReference type="SAM" id="MobiDB-lite"/>
    </source>
</evidence>
<evidence type="ECO:0000313" key="4">
    <source>
        <dbReference type="Proteomes" id="UP000019277"/>
    </source>
</evidence>
<feature type="region of interest" description="Disordered" evidence="1">
    <location>
        <begin position="1"/>
        <end position="21"/>
    </location>
</feature>
<feature type="region of interest" description="Disordered" evidence="1">
    <location>
        <begin position="149"/>
        <end position="172"/>
    </location>
</feature>
<organism evidence="3 4">
    <name type="scientific">Actinokineospora spheciospongiae</name>
    <dbReference type="NCBI Taxonomy" id="909613"/>
    <lineage>
        <taxon>Bacteria</taxon>
        <taxon>Bacillati</taxon>
        <taxon>Actinomycetota</taxon>
        <taxon>Actinomycetes</taxon>
        <taxon>Pseudonocardiales</taxon>
        <taxon>Pseudonocardiaceae</taxon>
        <taxon>Actinokineospora</taxon>
    </lineage>
</organism>
<dbReference type="RefSeq" id="WP_035286428.1">
    <property type="nucleotide sequence ID" value="NZ_AYXG01000184.1"/>
</dbReference>
<dbReference type="InterPro" id="IPR016039">
    <property type="entry name" value="Thiolase-like"/>
</dbReference>
<feature type="region of interest" description="Disordered" evidence="1">
    <location>
        <begin position="87"/>
        <end position="112"/>
    </location>
</feature>